<evidence type="ECO:0008006" key="3">
    <source>
        <dbReference type="Google" id="ProtNLM"/>
    </source>
</evidence>
<comment type="caution">
    <text evidence="1">The sequence shown here is derived from an EMBL/GenBank/DDBJ whole genome shotgun (WGS) entry which is preliminary data.</text>
</comment>
<evidence type="ECO:0000313" key="1">
    <source>
        <dbReference type="EMBL" id="RDC46222.1"/>
    </source>
</evidence>
<organism evidence="1 2">
    <name type="scientific">Adlercreutzia equolifaciens subsp. celatus</name>
    <dbReference type="NCBI Taxonomy" id="394340"/>
    <lineage>
        <taxon>Bacteria</taxon>
        <taxon>Bacillati</taxon>
        <taxon>Actinomycetota</taxon>
        <taxon>Coriobacteriia</taxon>
        <taxon>Eggerthellales</taxon>
        <taxon>Eggerthellaceae</taxon>
        <taxon>Adlercreutzia</taxon>
    </lineage>
</organism>
<dbReference type="AlphaFoldDB" id="A0A369P2I5"/>
<protein>
    <recommendedName>
        <fullName evidence="3">HipA protein</fullName>
    </recommendedName>
</protein>
<sequence length="361" mass="40874">MLYQLMNKDKVVATYEEEKRLDDYRYTEIERLDGYVPYGFVDINDWIDGRQIAKHRTSIERLMRELGLTTRHDFISMARCLALTDTFWMKRADEDISWNDVSLYRNPFDDVIARIAFDGTGMYGRQNSPTSPEFATSGSFAKCWVREGDQVSLLKRGSEGYANAGFEPYSEVLAAEVLQAASIDHVPYTIENFHGKLASKCPLFASEKVGFVSAHRFFDGPFDVEDVLAFCDAHGGDESFREMIVMDAVMANVDRHAGNYGFLVDNETGEILRMAPLFDQNMACLPMMMEHDDFDEYLSMIGPKIGASFVSIARALITSDIRAKLVALKDFEYTDPGMGYPAWKLAAVNRCKDRMIADILA</sequence>
<dbReference type="RefSeq" id="WP_114548501.1">
    <property type="nucleotide sequence ID" value="NZ_CAKXPL010000071.1"/>
</dbReference>
<proteinExistence type="predicted"/>
<reference evidence="1 2" key="1">
    <citation type="journal article" date="2018" name="Elife">
        <title>Discovery and characterization of a prevalent human gut bacterial enzyme sufficient for the inactivation of a family of plant toxins.</title>
        <authorList>
            <person name="Koppel N."/>
            <person name="Bisanz J.E."/>
            <person name="Pandelia M.E."/>
            <person name="Turnbaugh P.J."/>
            <person name="Balskus E.P."/>
        </authorList>
    </citation>
    <scope>NUCLEOTIDE SEQUENCE [LARGE SCALE GENOMIC DNA]</scope>
    <source>
        <strain evidence="1 2">OB21 GAM 11</strain>
    </source>
</reference>
<evidence type="ECO:0000313" key="2">
    <source>
        <dbReference type="Proteomes" id="UP000253805"/>
    </source>
</evidence>
<dbReference type="EMBL" id="PPUT01000004">
    <property type="protein sequence ID" value="RDC46222.1"/>
    <property type="molecule type" value="Genomic_DNA"/>
</dbReference>
<dbReference type="Gene3D" id="1.10.1070.20">
    <property type="match status" value="1"/>
</dbReference>
<dbReference type="Proteomes" id="UP000253805">
    <property type="component" value="Unassembled WGS sequence"/>
</dbReference>
<name>A0A369P2I5_9ACTN</name>
<gene>
    <name evidence="1" type="ORF">C1850_02690</name>
</gene>
<accession>A0A369P2I5</accession>